<comment type="pathway">
    <text evidence="10">Phospholipid metabolism; phosphatidylethanolamine biosynthesis; phosphatidylethanolamine from CDP-diacylglycerol: step 1/2.</text>
</comment>
<dbReference type="InterPro" id="IPR004277">
    <property type="entry name" value="PSS"/>
</dbReference>
<dbReference type="UniPathway" id="UPA00558">
    <property type="reaction ID" value="UER00615"/>
</dbReference>
<protein>
    <recommendedName>
        <fullName evidence="10">CDP-diacylglycerol--serine O-phosphatidyltransferase</fullName>
        <ecNumber evidence="10">2.7.8.8</ecNumber>
    </recommendedName>
    <alternativeName>
        <fullName evidence="10">Phosphatidylserine synthase</fullName>
    </alternativeName>
</protein>
<organism evidence="11">
    <name type="scientific">Ananas comosus var. bracteatus</name>
    <name type="common">red pineapple</name>
    <dbReference type="NCBI Taxonomy" id="296719"/>
    <lineage>
        <taxon>Eukaryota</taxon>
        <taxon>Viridiplantae</taxon>
        <taxon>Streptophyta</taxon>
        <taxon>Embryophyta</taxon>
        <taxon>Tracheophyta</taxon>
        <taxon>Spermatophyta</taxon>
        <taxon>Magnoliopsida</taxon>
        <taxon>Liliopsida</taxon>
        <taxon>Poales</taxon>
        <taxon>Bromeliaceae</taxon>
        <taxon>Bromelioideae</taxon>
        <taxon>Ananas</taxon>
    </lineage>
</organism>
<gene>
    <name evidence="11" type="ORF">CB5_LOCUS6542</name>
</gene>
<keyword evidence="5 10" id="KW-0256">Endoplasmic reticulum</keyword>
<feature type="transmembrane region" description="Helical" evidence="10">
    <location>
        <begin position="81"/>
        <end position="101"/>
    </location>
</feature>
<dbReference type="Pfam" id="PF03034">
    <property type="entry name" value="PSS"/>
    <property type="match status" value="2"/>
</dbReference>
<accession>A0A6V7NXL8</accession>
<keyword evidence="7 10" id="KW-0443">Lipid metabolism</keyword>
<comment type="catalytic activity">
    <reaction evidence="10">
        <text>a CDP-1,2-diacyl-sn-glycerol + L-serine = a 1,2-diacyl-sn-glycero-3-phospho-L-serine + CMP + H(+)</text>
        <dbReference type="Rhea" id="RHEA:16913"/>
        <dbReference type="ChEBI" id="CHEBI:15378"/>
        <dbReference type="ChEBI" id="CHEBI:33384"/>
        <dbReference type="ChEBI" id="CHEBI:57262"/>
        <dbReference type="ChEBI" id="CHEBI:58332"/>
        <dbReference type="ChEBI" id="CHEBI:60377"/>
        <dbReference type="EC" id="2.7.8.8"/>
    </reaction>
</comment>
<comment type="similarity">
    <text evidence="10">Belongs to the CDP-alcohol phosphatidyltransferase class-I family.</text>
</comment>
<keyword evidence="3 10" id="KW-0808">Transferase</keyword>
<evidence type="ECO:0000256" key="7">
    <source>
        <dbReference type="ARBA" id="ARBA00023098"/>
    </source>
</evidence>
<keyword evidence="6 10" id="KW-1133">Transmembrane helix</keyword>
<evidence type="ECO:0000256" key="8">
    <source>
        <dbReference type="ARBA" id="ARBA00023136"/>
    </source>
</evidence>
<evidence type="ECO:0000256" key="6">
    <source>
        <dbReference type="ARBA" id="ARBA00022989"/>
    </source>
</evidence>
<comment type="subcellular location">
    <subcellularLocation>
        <location evidence="1 10">Endoplasmic reticulum membrane</location>
        <topology evidence="1 10">Multi-pass membrane protein</topology>
    </subcellularLocation>
</comment>
<evidence type="ECO:0000256" key="1">
    <source>
        <dbReference type="ARBA" id="ARBA00004477"/>
    </source>
</evidence>
<proteinExistence type="inferred from homology"/>
<reference evidence="11" key="1">
    <citation type="submission" date="2020-07" db="EMBL/GenBank/DDBJ databases">
        <authorList>
            <person name="Lin J."/>
        </authorList>
    </citation>
    <scope>NUCLEOTIDE SEQUENCE</scope>
</reference>
<feature type="transmembrane region" description="Helical" evidence="10">
    <location>
        <begin position="12"/>
        <end position="36"/>
    </location>
</feature>
<feature type="transmembrane region" description="Helical" evidence="10">
    <location>
        <begin position="150"/>
        <end position="170"/>
    </location>
</feature>
<comment type="function">
    <text evidence="10">Catalyzes a base-exchange reaction in which the polar head group of phosphatidylethanolamine (PE) is replaced by L-serine.</text>
</comment>
<evidence type="ECO:0000256" key="10">
    <source>
        <dbReference type="RuleBase" id="RU368094"/>
    </source>
</evidence>
<dbReference type="GO" id="GO:0006659">
    <property type="term" value="P:phosphatidylserine biosynthetic process"/>
    <property type="evidence" value="ECO:0007669"/>
    <property type="project" value="UniProtKB-UniRule"/>
</dbReference>
<keyword evidence="4 10" id="KW-0812">Transmembrane</keyword>
<feature type="transmembrane region" description="Helical" evidence="10">
    <location>
        <begin position="299"/>
        <end position="315"/>
    </location>
</feature>
<comment type="caution">
    <text evidence="10">Lacks conserved residue(s) required for the propagation of feature annotation.</text>
</comment>
<feature type="transmembrane region" description="Helical" evidence="10">
    <location>
        <begin position="122"/>
        <end position="144"/>
    </location>
</feature>
<evidence type="ECO:0000256" key="9">
    <source>
        <dbReference type="ARBA" id="ARBA00023264"/>
    </source>
</evidence>
<sequence length="369" mass="42291">MGRSLLKENRHDGLFIVPTSFFLFVLVSSFSVIIRIPRIARLLLMEFNGQSNRDGKDHVIQEGNDRNSSSDVDEFDPWTAWLYKPRTVSSLLVGACFLIWASRALNPDSTASNATVSSVRRGVWAMIAVFLIYCVLQVPSTLLIRPHPAVWRFVHGMAVVYLVALTFLLFQNCDDARQFMKYLHPHLGNYLKDLMELIAEFMSQKILKAGIWAGMRTVTSFNGKTYEWVGLSRQPNIISKIKRSLGQFTPAWWDKDEWHPMQGPLRFFQVLCLCVAFMTVELNTFFLKFSLWIPPRNPLVVYRLILWWLIAIPTIREYNSYIQDRSVSKSNANMVDMFLGICWSSPCSLPASLVLEKSSTNGKKEAMNS</sequence>
<keyword evidence="10" id="KW-0444">Lipid biosynthesis</keyword>
<evidence type="ECO:0000256" key="5">
    <source>
        <dbReference type="ARBA" id="ARBA00022824"/>
    </source>
</evidence>
<keyword evidence="9 10" id="KW-1208">Phospholipid metabolism</keyword>
<dbReference type="GO" id="GO:0006646">
    <property type="term" value="P:phosphatidylethanolamine biosynthetic process"/>
    <property type="evidence" value="ECO:0007669"/>
    <property type="project" value="UniProtKB-UniPathway"/>
</dbReference>
<keyword evidence="10" id="KW-0594">Phospholipid biosynthesis</keyword>
<dbReference type="PANTHER" id="PTHR15362:SF20">
    <property type="entry name" value="CDP-DIACYLGLYCEROL--SERINE O-PHOSPHATIDYLTRANSFERASE 3"/>
    <property type="match status" value="1"/>
</dbReference>
<evidence type="ECO:0000256" key="3">
    <source>
        <dbReference type="ARBA" id="ARBA00022679"/>
    </source>
</evidence>
<dbReference type="GO" id="GO:0003882">
    <property type="term" value="F:CDP-diacylglycerol-serine O-phosphatidyltransferase activity"/>
    <property type="evidence" value="ECO:0007669"/>
    <property type="project" value="UniProtKB-UniRule"/>
</dbReference>
<dbReference type="PANTHER" id="PTHR15362">
    <property type="entry name" value="PHOSPHATIDYLINOSITOL SYNTHASE"/>
    <property type="match status" value="1"/>
</dbReference>
<evidence type="ECO:0000256" key="2">
    <source>
        <dbReference type="ARBA" id="ARBA00005189"/>
    </source>
</evidence>
<name>A0A6V7NXL8_ANACO</name>
<dbReference type="GO" id="GO:0005789">
    <property type="term" value="C:endoplasmic reticulum membrane"/>
    <property type="evidence" value="ECO:0007669"/>
    <property type="project" value="UniProtKB-SubCell"/>
</dbReference>
<dbReference type="EMBL" id="LR862143">
    <property type="protein sequence ID" value="CAD1823331.1"/>
    <property type="molecule type" value="Genomic_DNA"/>
</dbReference>
<comment type="pathway">
    <text evidence="2">Lipid metabolism.</text>
</comment>
<feature type="transmembrane region" description="Helical" evidence="10">
    <location>
        <begin position="267"/>
        <end position="287"/>
    </location>
</feature>
<evidence type="ECO:0000256" key="4">
    <source>
        <dbReference type="ARBA" id="ARBA00022692"/>
    </source>
</evidence>
<evidence type="ECO:0000313" key="11">
    <source>
        <dbReference type="EMBL" id="CAD1823331.1"/>
    </source>
</evidence>
<dbReference type="EC" id="2.7.8.8" evidence="10"/>
<keyword evidence="8 10" id="KW-0472">Membrane</keyword>
<dbReference type="GO" id="GO:0106245">
    <property type="term" value="F:L-serine-phosphatidylethanolamine phosphatidyltransferase activity"/>
    <property type="evidence" value="ECO:0007669"/>
    <property type="project" value="InterPro"/>
</dbReference>
<dbReference type="AlphaFoldDB" id="A0A6V7NXL8"/>